<feature type="binding site" evidence="6">
    <location>
        <position position="89"/>
    </location>
    <ligand>
        <name>spermidine</name>
        <dbReference type="ChEBI" id="CHEBI:57834"/>
    </ligand>
</feature>
<comment type="function">
    <text evidence="5">Required for the activity of the bacterial periplasmic transport system of putrescine.</text>
</comment>
<dbReference type="GO" id="GO:0015846">
    <property type="term" value="P:polyamine transport"/>
    <property type="evidence" value="ECO:0007669"/>
    <property type="project" value="InterPro"/>
</dbReference>
<evidence type="ECO:0000256" key="2">
    <source>
        <dbReference type="ARBA" id="ARBA00022448"/>
    </source>
</evidence>
<comment type="similarity">
    <text evidence="5">Belongs to the bacterial solute-binding protein PotD/PotF family.</text>
</comment>
<dbReference type="Gene3D" id="3.40.190.10">
    <property type="entry name" value="Periplasmic binding protein-like II"/>
    <property type="match status" value="2"/>
</dbReference>
<evidence type="ECO:0000256" key="4">
    <source>
        <dbReference type="ARBA" id="ARBA00022764"/>
    </source>
</evidence>
<keyword evidence="3 7" id="KW-0732">Signal</keyword>
<dbReference type="PRINTS" id="PR00909">
    <property type="entry name" value="SPERMDNBNDNG"/>
</dbReference>
<evidence type="ECO:0000256" key="5">
    <source>
        <dbReference type="PIRNR" id="PIRNR019574"/>
    </source>
</evidence>
<evidence type="ECO:0000256" key="3">
    <source>
        <dbReference type="ARBA" id="ARBA00022729"/>
    </source>
</evidence>
<dbReference type="GO" id="GO:0019808">
    <property type="term" value="F:polyamine binding"/>
    <property type="evidence" value="ECO:0007669"/>
    <property type="project" value="InterPro"/>
</dbReference>
<dbReference type="InterPro" id="IPR006059">
    <property type="entry name" value="SBP"/>
</dbReference>
<dbReference type="Proteomes" id="UP000000245">
    <property type="component" value="Chromosome"/>
</dbReference>
<feature type="signal peptide" evidence="7">
    <location>
        <begin position="1"/>
        <end position="28"/>
    </location>
</feature>
<keyword evidence="9" id="KW-1185">Reference proteome</keyword>
<dbReference type="STRING" id="349163.Acry_0539"/>
<dbReference type="PANTHER" id="PTHR30222">
    <property type="entry name" value="SPERMIDINE/PUTRESCINE-BINDING PERIPLASMIC PROTEIN"/>
    <property type="match status" value="1"/>
</dbReference>
<evidence type="ECO:0000256" key="7">
    <source>
        <dbReference type="SAM" id="SignalP"/>
    </source>
</evidence>
<dbReference type="CDD" id="cd13590">
    <property type="entry name" value="PBP2_PotD_PotF_like"/>
    <property type="match status" value="1"/>
</dbReference>
<comment type="subcellular location">
    <subcellularLocation>
        <location evidence="1 5">Periplasm</location>
    </subcellularLocation>
</comment>
<protein>
    <recommendedName>
        <fullName evidence="5">Putrescine-binding periplasmic protein</fullName>
    </recommendedName>
</protein>
<dbReference type="AlphaFoldDB" id="A5FVY1"/>
<name>A5FVY1_ACICJ</name>
<dbReference type="SUPFAM" id="SSF53850">
    <property type="entry name" value="Periplasmic binding protein-like II"/>
    <property type="match status" value="1"/>
</dbReference>
<gene>
    <name evidence="8" type="ordered locus">Acry_0539</name>
</gene>
<evidence type="ECO:0000256" key="6">
    <source>
        <dbReference type="PIRSR" id="PIRSR019574-1"/>
    </source>
</evidence>
<dbReference type="PIRSF" id="PIRSF019574">
    <property type="entry name" value="Periplasmic_polyamine_BP"/>
    <property type="match status" value="1"/>
</dbReference>
<feature type="chain" id="PRO_5002683093" description="Putrescine-binding periplasmic protein" evidence="7">
    <location>
        <begin position="29"/>
        <end position="358"/>
    </location>
</feature>
<sequence>MKGLMGKIAGGALAALIAIGGGAPAAHAAGKTLYLFNWQDYIGKGLIKKFEAYCGCNVVQTYYDSNSELDAKLRAGGDSQYDVVVPSSYYIPQLVQQGLIRKLDKSKLPNFKNLLPRFQNVSYDPHDTHVVPYQWGTIVIGYNKDKIKNPPESWAALFDPKYNASYPFSMMKGSGRDLIGAACAYLGEGFACKTKAAWIKAAKLIEKQVKRPNFSGFVDGDPTMQQLKKGVVAIGMTWSGSVAQCYADKTCLNIGWILPKEGSEAWVDNMAIPTHAPNPELAYKFINFILGAKEGAELSNFNMYPSPNAASEPYLDKAIKQPLVTPTAAQMKRLSFLPALTPAQAKEFGAIWTAVRQH</sequence>
<reference evidence="8 9" key="1">
    <citation type="submission" date="2007-05" db="EMBL/GenBank/DDBJ databases">
        <title>Complete sequence of chromosome of Acidiphilium cryptum JF-5.</title>
        <authorList>
            <consortium name="US DOE Joint Genome Institute"/>
            <person name="Copeland A."/>
            <person name="Lucas S."/>
            <person name="Lapidus A."/>
            <person name="Barry K."/>
            <person name="Detter J.C."/>
            <person name="Glavina del Rio T."/>
            <person name="Hammon N."/>
            <person name="Israni S."/>
            <person name="Dalin E."/>
            <person name="Tice H."/>
            <person name="Pitluck S."/>
            <person name="Sims D."/>
            <person name="Brettin T."/>
            <person name="Bruce D."/>
            <person name="Han C."/>
            <person name="Schmutz J."/>
            <person name="Larimer F."/>
            <person name="Land M."/>
            <person name="Hauser L."/>
            <person name="Kyrpides N."/>
            <person name="Kim E."/>
            <person name="Magnuson T."/>
            <person name="Richardson P."/>
        </authorList>
    </citation>
    <scope>NUCLEOTIDE SEQUENCE [LARGE SCALE GENOMIC DNA]</scope>
    <source>
        <strain evidence="8 9">JF-5</strain>
    </source>
</reference>
<dbReference type="EMBL" id="CP000697">
    <property type="protein sequence ID" value="ABQ29763.1"/>
    <property type="molecule type" value="Genomic_DNA"/>
</dbReference>
<dbReference type="KEGG" id="acr:Acry_0539"/>
<dbReference type="HOGENOM" id="CLU_026974_1_3_5"/>
<dbReference type="PANTHER" id="PTHR30222:SF17">
    <property type="entry name" value="SPERMIDINE_PUTRESCINE-BINDING PERIPLASMIC PROTEIN"/>
    <property type="match status" value="1"/>
</dbReference>
<dbReference type="Pfam" id="PF13416">
    <property type="entry name" value="SBP_bac_8"/>
    <property type="match status" value="1"/>
</dbReference>
<dbReference type="InterPro" id="IPR001188">
    <property type="entry name" value="Sperm_putr-bd"/>
</dbReference>
<proteinExistence type="inferred from homology"/>
<dbReference type="RefSeq" id="WP_011941593.1">
    <property type="nucleotide sequence ID" value="NC_009484.1"/>
</dbReference>
<dbReference type="eggNOG" id="COG0687">
    <property type="taxonomic scope" value="Bacteria"/>
</dbReference>
<organism evidence="8 9">
    <name type="scientific">Acidiphilium cryptum (strain JF-5)</name>
    <dbReference type="NCBI Taxonomy" id="349163"/>
    <lineage>
        <taxon>Bacteria</taxon>
        <taxon>Pseudomonadati</taxon>
        <taxon>Pseudomonadota</taxon>
        <taxon>Alphaproteobacteria</taxon>
        <taxon>Acetobacterales</taxon>
        <taxon>Acidocellaceae</taxon>
        <taxon>Acidiphilium</taxon>
    </lineage>
</organism>
<accession>A5FVY1</accession>
<evidence type="ECO:0000313" key="9">
    <source>
        <dbReference type="Proteomes" id="UP000000245"/>
    </source>
</evidence>
<keyword evidence="2 5" id="KW-0813">Transport</keyword>
<evidence type="ECO:0000313" key="8">
    <source>
        <dbReference type="EMBL" id="ABQ29763.1"/>
    </source>
</evidence>
<evidence type="ECO:0000256" key="1">
    <source>
        <dbReference type="ARBA" id="ARBA00004418"/>
    </source>
</evidence>
<dbReference type="GO" id="GO:0042597">
    <property type="term" value="C:periplasmic space"/>
    <property type="evidence" value="ECO:0007669"/>
    <property type="project" value="UniProtKB-SubCell"/>
</dbReference>
<keyword evidence="4 5" id="KW-0574">Periplasm</keyword>